<dbReference type="InterPro" id="IPR002729">
    <property type="entry name" value="CRISPR-assoc_Cas1"/>
</dbReference>
<dbReference type="AlphaFoldDB" id="A0A934M6Q6"/>
<protein>
    <recommendedName>
        <fullName evidence="10">CRISPR-associated endonuclease Cas1</fullName>
        <ecNumber evidence="10">3.1.-.-</ecNumber>
    </recommendedName>
</protein>
<evidence type="ECO:0000256" key="10">
    <source>
        <dbReference type="HAMAP-Rule" id="MF_01470"/>
    </source>
</evidence>
<dbReference type="GO" id="GO:0016787">
    <property type="term" value="F:hydrolase activity"/>
    <property type="evidence" value="ECO:0007669"/>
    <property type="project" value="UniProtKB-KW"/>
</dbReference>
<dbReference type="HAMAP" id="MF_01470">
    <property type="entry name" value="Cas1"/>
    <property type="match status" value="1"/>
</dbReference>
<evidence type="ECO:0000256" key="2">
    <source>
        <dbReference type="ARBA" id="ARBA00022723"/>
    </source>
</evidence>
<comment type="caution">
    <text evidence="11">The sequence shown here is derived from an EMBL/GenBank/DDBJ whole genome shotgun (WGS) entry which is preliminary data.</text>
</comment>
<keyword evidence="7 10" id="KW-0238">DNA-binding</keyword>
<dbReference type="GO" id="GO:0051607">
    <property type="term" value="P:defense response to virus"/>
    <property type="evidence" value="ECO:0007669"/>
    <property type="project" value="UniProtKB-UniRule"/>
</dbReference>
<comment type="cofactor">
    <cofactor evidence="10">
        <name>Mg(2+)</name>
        <dbReference type="ChEBI" id="CHEBI:18420"/>
    </cofactor>
    <cofactor evidence="10">
        <name>Mn(2+)</name>
        <dbReference type="ChEBI" id="CHEBI:29035"/>
    </cofactor>
</comment>
<reference evidence="11" key="1">
    <citation type="submission" date="2020-12" db="EMBL/GenBank/DDBJ databases">
        <title>Genome public.</title>
        <authorList>
            <person name="Sun Q."/>
        </authorList>
    </citation>
    <scope>NUCLEOTIDE SEQUENCE</scope>
    <source>
        <strain evidence="11">CCM 8863</strain>
    </source>
</reference>
<sequence length="309" mass="33455">MNPGWRVLDFTEFSGRLHYRRGSILVLKDGECERTSVPLTQVAVVLIGNQTSISGAVLAKLSDYDIALLICNWCGVPVAGAMPWRDHTRIGARQRAQADLSLPRRKNAWARIIRAKVLGQAATVRPFSSTVSHSLSELAKGVRSGDPENVEALAAKRYWHGISLLYSEFRRNPGIGDGGLNGCLDYAYTVLRGYGVRAAVSAGLSGTLAVFHRGRDNPYALVDDLIEPFRPAVDARVLNLGSKLGFDVSLPNVRAGLVSAVDAKFDESGATIPTVLTAFCQQYGLYVEGQRKVLEVPIWKGEVCASEGG</sequence>
<evidence type="ECO:0000256" key="1">
    <source>
        <dbReference type="ARBA" id="ARBA00022722"/>
    </source>
</evidence>
<dbReference type="EMBL" id="JAEIOS010000010">
    <property type="protein sequence ID" value="MBI8988732.1"/>
    <property type="molecule type" value="Genomic_DNA"/>
</dbReference>
<evidence type="ECO:0000256" key="9">
    <source>
        <dbReference type="ARBA" id="ARBA00038592"/>
    </source>
</evidence>
<dbReference type="GO" id="GO:0004520">
    <property type="term" value="F:DNA endonuclease activity"/>
    <property type="evidence" value="ECO:0007669"/>
    <property type="project" value="InterPro"/>
</dbReference>
<keyword evidence="2 10" id="KW-0479">Metal-binding</keyword>
<dbReference type="PANTHER" id="PTHR34353">
    <property type="entry name" value="CRISPR-ASSOCIATED ENDONUCLEASE CAS1 1"/>
    <property type="match status" value="1"/>
</dbReference>
<evidence type="ECO:0000313" key="12">
    <source>
        <dbReference type="Proteomes" id="UP000645966"/>
    </source>
</evidence>
<dbReference type="GO" id="GO:0003677">
    <property type="term" value="F:DNA binding"/>
    <property type="evidence" value="ECO:0007669"/>
    <property type="project" value="UniProtKB-KW"/>
</dbReference>
<gene>
    <name evidence="10 11" type="primary">cas1</name>
    <name evidence="11" type="ORF">JDV75_03010</name>
</gene>
<dbReference type="InterPro" id="IPR050646">
    <property type="entry name" value="Cas1"/>
</dbReference>
<evidence type="ECO:0000256" key="8">
    <source>
        <dbReference type="ARBA" id="ARBA00023211"/>
    </source>
</evidence>
<dbReference type="NCBIfam" id="TIGR03639">
    <property type="entry name" value="cas1_NMENI"/>
    <property type="match status" value="1"/>
</dbReference>
<keyword evidence="8 10" id="KW-0464">Manganese</keyword>
<keyword evidence="6 10" id="KW-0051">Antiviral defense</keyword>
<dbReference type="NCBIfam" id="TIGR00287">
    <property type="entry name" value="cas1"/>
    <property type="match status" value="1"/>
</dbReference>
<accession>A0A934M6Q6</accession>
<dbReference type="Pfam" id="PF01867">
    <property type="entry name" value="Cas_Cas1"/>
    <property type="match status" value="1"/>
</dbReference>
<evidence type="ECO:0000256" key="6">
    <source>
        <dbReference type="ARBA" id="ARBA00023118"/>
    </source>
</evidence>
<name>A0A934M6Q6_9CORY</name>
<proteinExistence type="inferred from homology"/>
<keyword evidence="4 10" id="KW-0378">Hydrolase</keyword>
<evidence type="ECO:0000256" key="4">
    <source>
        <dbReference type="ARBA" id="ARBA00022801"/>
    </source>
</evidence>
<dbReference type="RefSeq" id="WP_198737776.1">
    <property type="nucleotide sequence ID" value="NZ_JAEIOS010000010.1"/>
</dbReference>
<feature type="binding site" evidence="10">
    <location>
        <position position="227"/>
    </location>
    <ligand>
        <name>Mn(2+)</name>
        <dbReference type="ChEBI" id="CHEBI:29035"/>
    </ligand>
</feature>
<dbReference type="InterPro" id="IPR042206">
    <property type="entry name" value="CRISPR-assoc_Cas1_C"/>
</dbReference>
<dbReference type="InterPro" id="IPR019855">
    <property type="entry name" value="CRISPR-assoc_Cas1_NMENI"/>
</dbReference>
<keyword evidence="5 10" id="KW-0460">Magnesium</keyword>
<dbReference type="Gene3D" id="1.20.120.920">
    <property type="entry name" value="CRISPR-associated endonuclease Cas1, C-terminal domain"/>
    <property type="match status" value="1"/>
</dbReference>
<evidence type="ECO:0000256" key="7">
    <source>
        <dbReference type="ARBA" id="ARBA00023125"/>
    </source>
</evidence>
<dbReference type="GO" id="GO:0046872">
    <property type="term" value="F:metal ion binding"/>
    <property type="evidence" value="ECO:0007669"/>
    <property type="project" value="UniProtKB-UniRule"/>
</dbReference>
<feature type="binding site" evidence="10">
    <location>
        <position position="151"/>
    </location>
    <ligand>
        <name>Mn(2+)</name>
        <dbReference type="ChEBI" id="CHEBI:29035"/>
    </ligand>
</feature>
<dbReference type="InterPro" id="IPR042211">
    <property type="entry name" value="CRISPR-assoc_Cas1_N"/>
</dbReference>
<dbReference type="PANTHER" id="PTHR34353:SF2">
    <property type="entry name" value="CRISPR-ASSOCIATED ENDONUCLEASE CAS1 1"/>
    <property type="match status" value="1"/>
</dbReference>
<keyword evidence="1 10" id="KW-0540">Nuclease</keyword>
<keyword evidence="12" id="KW-1185">Reference proteome</keyword>
<comment type="similarity">
    <text evidence="10">Belongs to the CRISPR-associated endonuclease Cas1 family.</text>
</comment>
<evidence type="ECO:0000256" key="5">
    <source>
        <dbReference type="ARBA" id="ARBA00022842"/>
    </source>
</evidence>
<evidence type="ECO:0000256" key="3">
    <source>
        <dbReference type="ARBA" id="ARBA00022759"/>
    </source>
</evidence>
<evidence type="ECO:0000313" key="11">
    <source>
        <dbReference type="EMBL" id="MBI8988732.1"/>
    </source>
</evidence>
<comment type="function">
    <text evidence="10">CRISPR (clustered regularly interspaced short palindromic repeat), is an adaptive immune system that provides protection against mobile genetic elements (viruses, transposable elements and conjugative plasmids). CRISPR clusters contain spacers, sequences complementary to antecedent mobile elements, and target invading nucleic acids. CRISPR clusters are transcribed and processed into CRISPR RNA (crRNA). Acts as a dsDNA endonuclease. Involved in the integration of spacer DNA into the CRISPR cassette.</text>
</comment>
<feature type="binding site" evidence="10">
    <location>
        <position position="212"/>
    </location>
    <ligand>
        <name>Mn(2+)</name>
        <dbReference type="ChEBI" id="CHEBI:29035"/>
    </ligand>
</feature>
<comment type="subunit">
    <text evidence="9 10">Homodimer, forms a heterotetramer with a Cas2 homodimer.</text>
</comment>
<dbReference type="Proteomes" id="UP000645966">
    <property type="component" value="Unassembled WGS sequence"/>
</dbReference>
<keyword evidence="3 10" id="KW-0255">Endonuclease</keyword>
<dbReference type="GO" id="GO:0043571">
    <property type="term" value="P:maintenance of CRISPR repeat elements"/>
    <property type="evidence" value="ECO:0007669"/>
    <property type="project" value="UniProtKB-UniRule"/>
</dbReference>
<dbReference type="Gene3D" id="3.100.10.20">
    <property type="entry name" value="CRISPR-associated endonuclease Cas1, N-terminal domain"/>
    <property type="match status" value="1"/>
</dbReference>
<dbReference type="EC" id="3.1.-.-" evidence="10"/>
<organism evidence="11 12">
    <name type="scientific">Corynebacterium meridianum</name>
    <dbReference type="NCBI Taxonomy" id="2765363"/>
    <lineage>
        <taxon>Bacteria</taxon>
        <taxon>Bacillati</taxon>
        <taxon>Actinomycetota</taxon>
        <taxon>Actinomycetes</taxon>
        <taxon>Mycobacteriales</taxon>
        <taxon>Corynebacteriaceae</taxon>
        <taxon>Corynebacterium</taxon>
    </lineage>
</organism>